<proteinExistence type="predicted"/>
<keyword evidence="2" id="KW-0812">Transmembrane</keyword>
<feature type="compositionally biased region" description="Low complexity" evidence="1">
    <location>
        <begin position="248"/>
        <end position="267"/>
    </location>
</feature>
<comment type="caution">
    <text evidence="4">The sequence shown here is derived from an EMBL/GenBank/DDBJ whole genome shotgun (WGS) entry which is preliminary data.</text>
</comment>
<reference evidence="4" key="1">
    <citation type="submission" date="2020-10" db="EMBL/GenBank/DDBJ databases">
        <title>Taxonomic study of unclassified bacteria belonging to the class Ktedonobacteria.</title>
        <authorList>
            <person name="Yabe S."/>
            <person name="Wang C.M."/>
            <person name="Zheng Y."/>
            <person name="Sakai Y."/>
            <person name="Cavaletti L."/>
            <person name="Monciardini P."/>
            <person name="Donadio S."/>
        </authorList>
    </citation>
    <scope>NUCLEOTIDE SEQUENCE</scope>
    <source>
        <strain evidence="4">SOSP1-1</strain>
    </source>
</reference>
<dbReference type="Proteomes" id="UP000612362">
    <property type="component" value="Unassembled WGS sequence"/>
</dbReference>
<protein>
    <recommendedName>
        <fullName evidence="6">IPT/TIG domain-containing protein</fullName>
    </recommendedName>
</protein>
<accession>A0A8J3MRA9</accession>
<sequence length="305" mass="31800">MFKVFLRRFTLLAVCGLFALSLAASLQPSMAHAAAPQVKISQPNVSGPILIGHPGTKVTLKGSGFKPNGTAKLYATPVGDPAKCKAGQVTADMKPFVPDSTTIQGDGSFTLDTNWPDAANNASIPYFVCVLTQDEQALSQNNFTVAQKVAIQVTPSSATPGDKITVRGTGWLPVQNLTVSIVSGGTPITSQATQSSGTDGTFSVTLAIPKDATEGTYQVIVSAPNEDTDQMKATQELTIAKEPPPVTTTPTTTTEGTPQVTPTPTTPNNSGGPSGLMIFTFLLGGIGIVLVIVGIIMYFSYNSRH</sequence>
<feature type="transmembrane region" description="Helical" evidence="2">
    <location>
        <begin position="276"/>
        <end position="299"/>
    </location>
</feature>
<evidence type="ECO:0000256" key="2">
    <source>
        <dbReference type="SAM" id="Phobius"/>
    </source>
</evidence>
<feature type="chain" id="PRO_5035218976" description="IPT/TIG domain-containing protein" evidence="3">
    <location>
        <begin position="34"/>
        <end position="305"/>
    </location>
</feature>
<organism evidence="4 5">
    <name type="scientific">Ktedonospora formicarum</name>
    <dbReference type="NCBI Taxonomy" id="2778364"/>
    <lineage>
        <taxon>Bacteria</taxon>
        <taxon>Bacillati</taxon>
        <taxon>Chloroflexota</taxon>
        <taxon>Ktedonobacteria</taxon>
        <taxon>Ktedonobacterales</taxon>
        <taxon>Ktedonobacteraceae</taxon>
        <taxon>Ktedonospora</taxon>
    </lineage>
</organism>
<dbReference type="Gene3D" id="2.60.40.10">
    <property type="entry name" value="Immunoglobulins"/>
    <property type="match status" value="1"/>
</dbReference>
<feature type="signal peptide" evidence="3">
    <location>
        <begin position="1"/>
        <end position="33"/>
    </location>
</feature>
<gene>
    <name evidence="4" type="ORF">KSX_16160</name>
</gene>
<evidence type="ECO:0000256" key="1">
    <source>
        <dbReference type="SAM" id="MobiDB-lite"/>
    </source>
</evidence>
<evidence type="ECO:0000313" key="5">
    <source>
        <dbReference type="Proteomes" id="UP000612362"/>
    </source>
</evidence>
<dbReference type="EMBL" id="BNJF01000001">
    <property type="protein sequence ID" value="GHO43453.1"/>
    <property type="molecule type" value="Genomic_DNA"/>
</dbReference>
<keyword evidence="3" id="KW-0732">Signal</keyword>
<dbReference type="RefSeq" id="WP_220192924.1">
    <property type="nucleotide sequence ID" value="NZ_BNJF01000001.1"/>
</dbReference>
<keyword evidence="5" id="KW-1185">Reference proteome</keyword>
<evidence type="ECO:0008006" key="6">
    <source>
        <dbReference type="Google" id="ProtNLM"/>
    </source>
</evidence>
<feature type="region of interest" description="Disordered" evidence="1">
    <location>
        <begin position="242"/>
        <end position="272"/>
    </location>
</feature>
<keyword evidence="2" id="KW-1133">Transmembrane helix</keyword>
<name>A0A8J3MRA9_9CHLR</name>
<keyword evidence="2" id="KW-0472">Membrane</keyword>
<evidence type="ECO:0000313" key="4">
    <source>
        <dbReference type="EMBL" id="GHO43453.1"/>
    </source>
</evidence>
<dbReference type="AlphaFoldDB" id="A0A8J3MRA9"/>
<dbReference type="InterPro" id="IPR013783">
    <property type="entry name" value="Ig-like_fold"/>
</dbReference>
<evidence type="ECO:0000256" key="3">
    <source>
        <dbReference type="SAM" id="SignalP"/>
    </source>
</evidence>